<keyword evidence="1" id="KW-0472">Membrane</keyword>
<evidence type="ECO:0000313" key="2">
    <source>
        <dbReference type="EMBL" id="KRY15620.1"/>
    </source>
</evidence>
<comment type="caution">
    <text evidence="2">The sequence shown here is derived from an EMBL/GenBank/DDBJ whole genome shotgun (WGS) entry which is preliminary data.</text>
</comment>
<protein>
    <submittedName>
        <fullName evidence="2">Uncharacterized protein</fullName>
    </submittedName>
</protein>
<accession>A0A0V0ZTJ2</accession>
<dbReference type="Proteomes" id="UP000054783">
    <property type="component" value="Unassembled WGS sequence"/>
</dbReference>
<name>A0A0V0ZTJ2_9BILA</name>
<keyword evidence="3" id="KW-1185">Reference proteome</keyword>
<keyword evidence="1" id="KW-1133">Transmembrane helix</keyword>
<keyword evidence="1" id="KW-0812">Transmembrane</keyword>
<dbReference type="AlphaFoldDB" id="A0A0V0ZTJ2"/>
<feature type="non-terminal residue" evidence="2">
    <location>
        <position position="1"/>
    </location>
</feature>
<sequence length="59" mass="6917">FYPKQSRLYVDRSELFYIGTILLCIYFWFGIDNFFVNSSSNPVVYTECINPNPGTCLHI</sequence>
<evidence type="ECO:0000313" key="3">
    <source>
        <dbReference type="Proteomes" id="UP000054783"/>
    </source>
</evidence>
<feature type="transmembrane region" description="Helical" evidence="1">
    <location>
        <begin position="15"/>
        <end position="31"/>
    </location>
</feature>
<evidence type="ECO:0000256" key="1">
    <source>
        <dbReference type="SAM" id="Phobius"/>
    </source>
</evidence>
<gene>
    <name evidence="2" type="ORF">T12_13536</name>
</gene>
<reference evidence="2 3" key="1">
    <citation type="submission" date="2015-01" db="EMBL/GenBank/DDBJ databases">
        <title>Evolution of Trichinella species and genotypes.</title>
        <authorList>
            <person name="Korhonen P.K."/>
            <person name="Edoardo P."/>
            <person name="Giuseppe L.R."/>
            <person name="Gasser R.B."/>
        </authorList>
    </citation>
    <scope>NUCLEOTIDE SEQUENCE [LARGE SCALE GENOMIC DNA]</scope>
    <source>
        <strain evidence="2">ISS2496</strain>
    </source>
</reference>
<proteinExistence type="predicted"/>
<dbReference type="EMBL" id="JYDQ01000092">
    <property type="protein sequence ID" value="KRY15620.1"/>
    <property type="molecule type" value="Genomic_DNA"/>
</dbReference>
<organism evidence="2 3">
    <name type="scientific">Trichinella patagoniensis</name>
    <dbReference type="NCBI Taxonomy" id="990121"/>
    <lineage>
        <taxon>Eukaryota</taxon>
        <taxon>Metazoa</taxon>
        <taxon>Ecdysozoa</taxon>
        <taxon>Nematoda</taxon>
        <taxon>Enoplea</taxon>
        <taxon>Dorylaimia</taxon>
        <taxon>Trichinellida</taxon>
        <taxon>Trichinellidae</taxon>
        <taxon>Trichinella</taxon>
    </lineage>
</organism>